<dbReference type="EMBL" id="FXUA01000012">
    <property type="protein sequence ID" value="SMP36089.1"/>
    <property type="molecule type" value="Genomic_DNA"/>
</dbReference>
<dbReference type="Pfam" id="PF13185">
    <property type="entry name" value="GAF_2"/>
    <property type="match status" value="1"/>
</dbReference>
<comment type="catalytic activity">
    <reaction evidence="1">
        <text>ATP + protein L-histidine = ADP + protein N-phospho-L-histidine.</text>
        <dbReference type="EC" id="2.7.13.3"/>
    </reaction>
</comment>
<dbReference type="InterPro" id="IPR003594">
    <property type="entry name" value="HATPase_dom"/>
</dbReference>
<keyword evidence="6" id="KW-0902">Two-component regulatory system</keyword>
<dbReference type="Gene3D" id="3.30.450.40">
    <property type="match status" value="1"/>
</dbReference>
<keyword evidence="4" id="KW-0808">Transferase</keyword>
<dbReference type="InterPro" id="IPR003018">
    <property type="entry name" value="GAF"/>
</dbReference>
<dbReference type="InterPro" id="IPR029016">
    <property type="entry name" value="GAF-like_dom_sf"/>
</dbReference>
<dbReference type="Pfam" id="PF00512">
    <property type="entry name" value="HisKA"/>
    <property type="match status" value="1"/>
</dbReference>
<evidence type="ECO:0000313" key="11">
    <source>
        <dbReference type="Proteomes" id="UP001157915"/>
    </source>
</evidence>
<dbReference type="Proteomes" id="UP001157915">
    <property type="component" value="Unassembled WGS sequence"/>
</dbReference>
<dbReference type="EC" id="2.7.13.3" evidence="2"/>
<evidence type="ECO:0000256" key="4">
    <source>
        <dbReference type="ARBA" id="ARBA00022679"/>
    </source>
</evidence>
<dbReference type="InterPro" id="IPR004358">
    <property type="entry name" value="Sig_transdc_His_kin-like_C"/>
</dbReference>
<evidence type="ECO:0000259" key="9">
    <source>
        <dbReference type="PROSITE" id="PS50113"/>
    </source>
</evidence>
<keyword evidence="3" id="KW-0597">Phosphoprotein</keyword>
<dbReference type="RefSeq" id="WP_283414864.1">
    <property type="nucleotide sequence ID" value="NZ_FXUA01000012.1"/>
</dbReference>
<gene>
    <name evidence="10" type="ORF">SAMN06265367_1124</name>
</gene>
<keyword evidence="11" id="KW-1185">Reference proteome</keyword>
<proteinExistence type="predicted"/>
<dbReference type="InterPro" id="IPR036097">
    <property type="entry name" value="HisK_dim/P_sf"/>
</dbReference>
<keyword evidence="7" id="KW-0472">Membrane</keyword>
<dbReference type="SUPFAM" id="SSF55874">
    <property type="entry name" value="ATPase domain of HSP90 chaperone/DNA topoisomerase II/histidine kinase"/>
    <property type="match status" value="1"/>
</dbReference>
<protein>
    <recommendedName>
        <fullName evidence="2">histidine kinase</fullName>
        <ecNumber evidence="2">2.7.13.3</ecNumber>
    </recommendedName>
</protein>
<dbReference type="SUPFAM" id="SSF55785">
    <property type="entry name" value="PYP-like sensor domain (PAS domain)"/>
    <property type="match status" value="1"/>
</dbReference>
<dbReference type="SUPFAM" id="SSF55781">
    <property type="entry name" value="GAF domain-like"/>
    <property type="match status" value="1"/>
</dbReference>
<evidence type="ECO:0000256" key="5">
    <source>
        <dbReference type="ARBA" id="ARBA00022777"/>
    </source>
</evidence>
<dbReference type="Pfam" id="PF02518">
    <property type="entry name" value="HATPase_c"/>
    <property type="match status" value="1"/>
</dbReference>
<feature type="domain" description="Histidine kinase" evidence="8">
    <location>
        <begin position="564"/>
        <end position="779"/>
    </location>
</feature>
<evidence type="ECO:0000313" key="10">
    <source>
        <dbReference type="EMBL" id="SMP36089.1"/>
    </source>
</evidence>
<sequence length="779" mass="89099">MASDKSQLTVFENEDLLFDLKTGSILKISDRLKLHFGEEFVCQVLNFKDYERITKSDENEIQKRNLELAGDQIFNYTIKQNGEKFYVNELFWVDHEKQSLHLVINFHNRQNIFELSYDTIMESLEKTEKPAIVFDIGLKRVIAVNSTLKLLLLQPFSELASGFVISDFFVNKEQYECIIDWIKNGTTSSSVFESHLYLEKKEGTWYEMTLYKTSPDDEVYIFCSLKSISVQKATEKQLQRTNELLSRVVEVQSHFLSKPVGANPYDLLLSNILSVIDAKLGFVGKVDLDTKGAQVLKIHAATDISGNGPEAYQLYHKYVKDDFLFRHFDNLFGACIVESKIILENNPPANPHTKGKKIPGHPTMENFLGVPIFKGKEVIGLIGLGNKKGGFTDQDITDLKPFISTYSVIIDAFKTEQDKIKFEKNSQVGAQILATVADHSPDVIVVLNNLSEFEFISPSVSQFFDKGTREEEMHRKIRVLLKKTLTPEFKISDGRYRSRLKLYFKDEGEYWVESNLNILNENNNQKIIAVIRDVSSQMNFEQRLIESLRKERQFNSFVSDFMNIVSHEFKTPLATIISSMELSKIYLENLADIPGAAKLQTHHRKIEVELDNLHKLISNSLDYERFVNNSPALKKEEVEFVSFVQEALAKHDYLGKVDFISEVENGVRMEWDNFLMHTSLINLVNNALKYGGVSKKPIVRLFQQDRMNGIEVKDFGIGILEEELPYVFTPFFRGSNVNGVEGTGFGLVAVKNFVEMHKGEIKIYSKPGKGTTVRLLFGI</sequence>
<dbReference type="InterPro" id="IPR000700">
    <property type="entry name" value="PAS-assoc_C"/>
</dbReference>
<dbReference type="SMART" id="SM00387">
    <property type="entry name" value="HATPase_c"/>
    <property type="match status" value="1"/>
</dbReference>
<evidence type="ECO:0000256" key="2">
    <source>
        <dbReference type="ARBA" id="ARBA00012438"/>
    </source>
</evidence>
<reference evidence="10 11" key="1">
    <citation type="submission" date="2017-05" db="EMBL/GenBank/DDBJ databases">
        <authorList>
            <person name="Varghese N."/>
            <person name="Submissions S."/>
        </authorList>
    </citation>
    <scope>NUCLEOTIDE SEQUENCE [LARGE SCALE GENOMIC DNA]</scope>
    <source>
        <strain evidence="10 11">DSM 15360</strain>
    </source>
</reference>
<dbReference type="PRINTS" id="PR00344">
    <property type="entry name" value="BCTRLSENSOR"/>
</dbReference>
<evidence type="ECO:0000256" key="7">
    <source>
        <dbReference type="ARBA" id="ARBA00023136"/>
    </source>
</evidence>
<dbReference type="Gene3D" id="3.30.565.10">
    <property type="entry name" value="Histidine kinase-like ATPase, C-terminal domain"/>
    <property type="match status" value="1"/>
</dbReference>
<dbReference type="Pfam" id="PF13426">
    <property type="entry name" value="PAS_9"/>
    <property type="match status" value="1"/>
</dbReference>
<dbReference type="PROSITE" id="PS50113">
    <property type="entry name" value="PAC"/>
    <property type="match status" value="1"/>
</dbReference>
<evidence type="ECO:0000256" key="3">
    <source>
        <dbReference type="ARBA" id="ARBA00022553"/>
    </source>
</evidence>
<dbReference type="InterPro" id="IPR036890">
    <property type="entry name" value="HATPase_C_sf"/>
</dbReference>
<dbReference type="InterPro" id="IPR050351">
    <property type="entry name" value="BphY/WalK/GraS-like"/>
</dbReference>
<keyword evidence="5" id="KW-0418">Kinase</keyword>
<name>A0ABY1PK86_9BACT</name>
<evidence type="ECO:0000256" key="1">
    <source>
        <dbReference type="ARBA" id="ARBA00000085"/>
    </source>
</evidence>
<evidence type="ECO:0000259" key="8">
    <source>
        <dbReference type="PROSITE" id="PS50109"/>
    </source>
</evidence>
<dbReference type="SMART" id="SM00388">
    <property type="entry name" value="HisKA"/>
    <property type="match status" value="1"/>
</dbReference>
<evidence type="ECO:0000256" key="6">
    <source>
        <dbReference type="ARBA" id="ARBA00023012"/>
    </source>
</evidence>
<dbReference type="PROSITE" id="PS50109">
    <property type="entry name" value="HIS_KIN"/>
    <property type="match status" value="1"/>
</dbReference>
<feature type="domain" description="PAC" evidence="9">
    <location>
        <begin position="496"/>
        <end position="546"/>
    </location>
</feature>
<dbReference type="SUPFAM" id="SSF47384">
    <property type="entry name" value="Homodimeric domain of signal transducing histidine kinase"/>
    <property type="match status" value="1"/>
</dbReference>
<dbReference type="InterPro" id="IPR005467">
    <property type="entry name" value="His_kinase_dom"/>
</dbReference>
<accession>A0ABY1PK86</accession>
<dbReference type="PANTHER" id="PTHR45453">
    <property type="entry name" value="PHOSPHATE REGULON SENSOR PROTEIN PHOR"/>
    <property type="match status" value="1"/>
</dbReference>
<dbReference type="InterPro" id="IPR003661">
    <property type="entry name" value="HisK_dim/P_dom"/>
</dbReference>
<dbReference type="Gene3D" id="3.30.450.20">
    <property type="entry name" value="PAS domain"/>
    <property type="match status" value="1"/>
</dbReference>
<dbReference type="Gene3D" id="1.10.287.130">
    <property type="match status" value="1"/>
</dbReference>
<dbReference type="InterPro" id="IPR035965">
    <property type="entry name" value="PAS-like_dom_sf"/>
</dbReference>
<comment type="caution">
    <text evidence="10">The sequence shown here is derived from an EMBL/GenBank/DDBJ whole genome shotgun (WGS) entry which is preliminary data.</text>
</comment>
<dbReference type="PANTHER" id="PTHR45453:SF1">
    <property type="entry name" value="PHOSPHATE REGULON SENSOR PROTEIN PHOR"/>
    <property type="match status" value="1"/>
</dbReference>
<dbReference type="InterPro" id="IPR000014">
    <property type="entry name" value="PAS"/>
</dbReference>
<dbReference type="CDD" id="cd00082">
    <property type="entry name" value="HisKA"/>
    <property type="match status" value="1"/>
</dbReference>
<organism evidence="10 11">
    <name type="scientific">Algoriphagus winogradskyi</name>
    <dbReference type="NCBI Taxonomy" id="237017"/>
    <lineage>
        <taxon>Bacteria</taxon>
        <taxon>Pseudomonadati</taxon>
        <taxon>Bacteroidota</taxon>
        <taxon>Cytophagia</taxon>
        <taxon>Cytophagales</taxon>
        <taxon>Cyclobacteriaceae</taxon>
        <taxon>Algoriphagus</taxon>
    </lineage>
</organism>